<dbReference type="Gene3D" id="1.20.1530.20">
    <property type="match status" value="1"/>
</dbReference>
<dbReference type="KEGG" id="tva:4763518"/>
<dbReference type="PANTHER" id="PTHR31752:SF18">
    <property type="entry name" value="AUXIN EFFLUX CARRIER COMPONENT 1"/>
    <property type="match status" value="1"/>
</dbReference>
<keyword evidence="4 8" id="KW-0812">Transmembrane</keyword>
<feature type="transmembrane region" description="Helical" evidence="8">
    <location>
        <begin position="154"/>
        <end position="174"/>
    </location>
</feature>
<comment type="similarity">
    <text evidence="2">Belongs to the auxin efflux carrier (TC 2.A.69.1) family.</text>
</comment>
<evidence type="ECO:0000256" key="2">
    <source>
        <dbReference type="ARBA" id="ARBA00009177"/>
    </source>
</evidence>
<comment type="subcellular location">
    <subcellularLocation>
        <location evidence="1">Membrane</location>
        <topology evidence="1">Multi-pass membrane protein</topology>
    </subcellularLocation>
</comment>
<proteinExistence type="inferred from homology"/>
<feature type="region of interest" description="Disordered" evidence="7">
    <location>
        <begin position="15"/>
        <end position="66"/>
    </location>
</feature>
<reference evidence="9" key="1">
    <citation type="submission" date="2006-10" db="EMBL/GenBank/DDBJ databases">
        <authorList>
            <person name="Amadeo P."/>
            <person name="Zhao Q."/>
            <person name="Wortman J."/>
            <person name="Fraser-Liggett C."/>
            <person name="Carlton J."/>
        </authorList>
    </citation>
    <scope>NUCLEOTIDE SEQUENCE</scope>
    <source>
        <strain evidence="9">G3</strain>
    </source>
</reference>
<keyword evidence="6 8" id="KW-0472">Membrane</keyword>
<keyword evidence="5 8" id="KW-1133">Transmembrane helix</keyword>
<dbReference type="OrthoDB" id="10645384at2759"/>
<accession>A2ENV9</accession>
<feature type="transmembrane region" description="Helical" evidence="8">
    <location>
        <begin position="210"/>
        <end position="230"/>
    </location>
</feature>
<dbReference type="PANTHER" id="PTHR31752">
    <property type="entry name" value="AUXIN EFFLUX CARRIER COMPONENT 1B-RELATED"/>
    <property type="match status" value="1"/>
</dbReference>
<feature type="transmembrane region" description="Helical" evidence="8">
    <location>
        <begin position="78"/>
        <end position="103"/>
    </location>
</feature>
<keyword evidence="3" id="KW-0813">Transport</keyword>
<dbReference type="VEuPathDB" id="TrichDB:TVAGG3_0249370"/>
<organism evidence="9 10">
    <name type="scientific">Trichomonas vaginalis (strain ATCC PRA-98 / G3)</name>
    <dbReference type="NCBI Taxonomy" id="412133"/>
    <lineage>
        <taxon>Eukaryota</taxon>
        <taxon>Metamonada</taxon>
        <taxon>Parabasalia</taxon>
        <taxon>Trichomonadida</taxon>
        <taxon>Trichomonadidae</taxon>
        <taxon>Trichomonas</taxon>
    </lineage>
</organism>
<keyword evidence="10" id="KW-1185">Reference proteome</keyword>
<dbReference type="InterPro" id="IPR051107">
    <property type="entry name" value="Auxin_Efflux_Carrier"/>
</dbReference>
<dbReference type="Proteomes" id="UP000001542">
    <property type="component" value="Unassembled WGS sequence"/>
</dbReference>
<dbReference type="GO" id="GO:0055085">
    <property type="term" value="P:transmembrane transport"/>
    <property type="evidence" value="ECO:0007669"/>
    <property type="project" value="InterPro"/>
</dbReference>
<evidence type="ECO:0000256" key="4">
    <source>
        <dbReference type="ARBA" id="ARBA00022692"/>
    </source>
</evidence>
<feature type="compositionally biased region" description="Basic and acidic residues" evidence="7">
    <location>
        <begin position="48"/>
        <end position="61"/>
    </location>
</feature>
<evidence type="ECO:0000313" key="10">
    <source>
        <dbReference type="Proteomes" id="UP000001542"/>
    </source>
</evidence>
<evidence type="ECO:0000313" key="9">
    <source>
        <dbReference type="EMBL" id="EAY05649.1"/>
    </source>
</evidence>
<dbReference type="GO" id="GO:0016020">
    <property type="term" value="C:membrane"/>
    <property type="evidence" value="ECO:0007669"/>
    <property type="project" value="UniProtKB-SubCell"/>
</dbReference>
<dbReference type="SMR" id="A2ENV9"/>
<gene>
    <name evidence="9" type="ORF">TVAG_216250</name>
</gene>
<evidence type="ECO:0000256" key="6">
    <source>
        <dbReference type="ARBA" id="ARBA00023136"/>
    </source>
</evidence>
<dbReference type="AlphaFoldDB" id="A2ENV9"/>
<feature type="compositionally biased region" description="Basic and acidic residues" evidence="7">
    <location>
        <begin position="26"/>
        <end position="40"/>
    </location>
</feature>
<evidence type="ECO:0000256" key="5">
    <source>
        <dbReference type="ARBA" id="ARBA00022989"/>
    </source>
</evidence>
<evidence type="ECO:0000256" key="8">
    <source>
        <dbReference type="SAM" id="Phobius"/>
    </source>
</evidence>
<dbReference type="VEuPathDB" id="TrichDB:TVAG_216250"/>
<dbReference type="InParanoid" id="A2ENV9"/>
<protein>
    <recommendedName>
        <fullName evidence="11">Auxin Efflux Carrier family protein</fullName>
    </recommendedName>
</protein>
<evidence type="ECO:0000256" key="3">
    <source>
        <dbReference type="ARBA" id="ARBA00022448"/>
    </source>
</evidence>
<reference evidence="9" key="2">
    <citation type="journal article" date="2007" name="Science">
        <title>Draft genome sequence of the sexually transmitted pathogen Trichomonas vaginalis.</title>
        <authorList>
            <person name="Carlton J.M."/>
            <person name="Hirt R.P."/>
            <person name="Silva J.C."/>
            <person name="Delcher A.L."/>
            <person name="Schatz M."/>
            <person name="Zhao Q."/>
            <person name="Wortman J.R."/>
            <person name="Bidwell S.L."/>
            <person name="Alsmark U.C.M."/>
            <person name="Besteiro S."/>
            <person name="Sicheritz-Ponten T."/>
            <person name="Noel C.J."/>
            <person name="Dacks J.B."/>
            <person name="Foster P.G."/>
            <person name="Simillion C."/>
            <person name="Van de Peer Y."/>
            <person name="Miranda-Saavedra D."/>
            <person name="Barton G.J."/>
            <person name="Westrop G.D."/>
            <person name="Mueller S."/>
            <person name="Dessi D."/>
            <person name="Fiori P.L."/>
            <person name="Ren Q."/>
            <person name="Paulsen I."/>
            <person name="Zhang H."/>
            <person name="Bastida-Corcuera F.D."/>
            <person name="Simoes-Barbosa A."/>
            <person name="Brown M.T."/>
            <person name="Hayes R.D."/>
            <person name="Mukherjee M."/>
            <person name="Okumura C.Y."/>
            <person name="Schneider R."/>
            <person name="Smith A.J."/>
            <person name="Vanacova S."/>
            <person name="Villalvazo M."/>
            <person name="Haas B.J."/>
            <person name="Pertea M."/>
            <person name="Feldblyum T.V."/>
            <person name="Utterback T.R."/>
            <person name="Shu C.L."/>
            <person name="Osoegawa K."/>
            <person name="de Jong P.J."/>
            <person name="Hrdy I."/>
            <person name="Horvathova L."/>
            <person name="Zubacova Z."/>
            <person name="Dolezal P."/>
            <person name="Malik S.B."/>
            <person name="Logsdon J.M. Jr."/>
            <person name="Henze K."/>
            <person name="Gupta A."/>
            <person name="Wang C.C."/>
            <person name="Dunne R.L."/>
            <person name="Upcroft J.A."/>
            <person name="Upcroft P."/>
            <person name="White O."/>
            <person name="Salzberg S.L."/>
            <person name="Tang P."/>
            <person name="Chiu C.-H."/>
            <person name="Lee Y.-S."/>
            <person name="Embley T.M."/>
            <person name="Coombs G.H."/>
            <person name="Mottram J.C."/>
            <person name="Tachezy J."/>
            <person name="Fraser-Liggett C.M."/>
            <person name="Johnson P.J."/>
        </authorList>
    </citation>
    <scope>NUCLEOTIDE SEQUENCE [LARGE SCALE GENOMIC DNA]</scope>
    <source>
        <strain evidence="9">G3</strain>
    </source>
</reference>
<evidence type="ECO:0000256" key="7">
    <source>
        <dbReference type="SAM" id="MobiDB-lite"/>
    </source>
</evidence>
<name>A2ENV9_TRIV3</name>
<evidence type="ECO:0008006" key="11">
    <source>
        <dbReference type="Google" id="ProtNLM"/>
    </source>
</evidence>
<sequence>MDILFLRLTKEVDKIGNPSISDTPDDVTKSEKAKENKDENSNSSTPEIHVEEGKDEVKPEDVPPPEPEVPAKLGYSKLFWFIYSFVNQHNIAAILGIFWSIAVKYTNVSMPAFLKSFNFDLEKASICAGLFCQGTFIAFHPFKGIPILDVIISLIIHFIVKPVLSMAFCWALSIDSIISKFLVLIYCAPTGLYAYQLSDQAGYKTSMVTYSMYWGMICVLPVFMIWIAIINETGMFS</sequence>
<dbReference type="InterPro" id="IPR038770">
    <property type="entry name" value="Na+/solute_symporter_sf"/>
</dbReference>
<feature type="transmembrane region" description="Helical" evidence="8">
    <location>
        <begin position="124"/>
        <end position="142"/>
    </location>
</feature>
<dbReference type="Pfam" id="PF03547">
    <property type="entry name" value="Mem_trans"/>
    <property type="match status" value="1"/>
</dbReference>
<dbReference type="InterPro" id="IPR004776">
    <property type="entry name" value="Mem_transp_PIN-like"/>
</dbReference>
<evidence type="ECO:0000256" key="1">
    <source>
        <dbReference type="ARBA" id="ARBA00004141"/>
    </source>
</evidence>
<dbReference type="EMBL" id="DS113443">
    <property type="protein sequence ID" value="EAY05649.1"/>
    <property type="molecule type" value="Genomic_DNA"/>
</dbReference>
<feature type="transmembrane region" description="Helical" evidence="8">
    <location>
        <begin position="181"/>
        <end position="198"/>
    </location>
</feature>
<dbReference type="RefSeq" id="XP_001317872.1">
    <property type="nucleotide sequence ID" value="XM_001317837.1"/>
</dbReference>